<feature type="chain" id="PRO_5030007072" evidence="8">
    <location>
        <begin position="27"/>
        <end position="252"/>
    </location>
</feature>
<dbReference type="AlphaFoldDB" id="A0A0G4Q6N8"/>
<dbReference type="GeneID" id="76521986"/>
<evidence type="ECO:0000313" key="13">
    <source>
        <dbReference type="Proteomes" id="UP000183920"/>
    </source>
</evidence>
<dbReference type="Proteomes" id="UP000183920">
    <property type="component" value="Unassembled WGS sequence"/>
</dbReference>
<evidence type="ECO:0000259" key="9">
    <source>
        <dbReference type="Pfam" id="PF00345"/>
    </source>
</evidence>
<keyword evidence="4 8" id="KW-0732">Signal</keyword>
<feature type="domain" description="Pili assembly chaperone C-terminal" evidence="10">
    <location>
        <begin position="171"/>
        <end position="231"/>
    </location>
</feature>
<protein>
    <submittedName>
        <fullName evidence="11">Chaperone protein PapD</fullName>
    </submittedName>
    <submittedName>
        <fullName evidence="12">Fimbria/pilus periplasmic chaperone</fullName>
    </submittedName>
</protein>
<evidence type="ECO:0000256" key="1">
    <source>
        <dbReference type="ARBA" id="ARBA00004418"/>
    </source>
</evidence>
<dbReference type="EMBL" id="CVRY01000003">
    <property type="protein sequence ID" value="CRL61500.1"/>
    <property type="molecule type" value="Genomic_DNA"/>
</dbReference>
<evidence type="ECO:0000259" key="10">
    <source>
        <dbReference type="Pfam" id="PF02753"/>
    </source>
</evidence>
<evidence type="ECO:0000256" key="7">
    <source>
        <dbReference type="RuleBase" id="RU003918"/>
    </source>
</evidence>
<evidence type="ECO:0000313" key="14">
    <source>
        <dbReference type="Proteomes" id="UP000619976"/>
    </source>
</evidence>
<evidence type="ECO:0000256" key="4">
    <source>
        <dbReference type="ARBA" id="ARBA00022729"/>
    </source>
</evidence>
<dbReference type="Proteomes" id="UP000619976">
    <property type="component" value="Unassembled WGS sequence"/>
</dbReference>
<dbReference type="InterPro" id="IPR016147">
    <property type="entry name" value="Pili_assmbl_chaperone_N"/>
</dbReference>
<evidence type="ECO:0000256" key="8">
    <source>
        <dbReference type="SAM" id="SignalP"/>
    </source>
</evidence>
<reference evidence="11" key="2">
    <citation type="submission" date="2015-06" db="EMBL/GenBank/DDBJ databases">
        <authorList>
            <person name="Urmite Genomes Urmite Genomes"/>
        </authorList>
    </citation>
    <scope>NUCLEOTIDE SEQUENCE [LARGE SCALE GENOMIC DNA]</scope>
    <source>
        <strain evidence="11">CSUR P1867</strain>
    </source>
</reference>
<dbReference type="SUPFAM" id="SSF49584">
    <property type="entry name" value="Periplasmic chaperone C-domain"/>
    <property type="match status" value="1"/>
</dbReference>
<comment type="subcellular location">
    <subcellularLocation>
        <location evidence="1 7">Periplasm</location>
    </subcellularLocation>
</comment>
<proteinExistence type="inferred from homology"/>
<dbReference type="InterPro" id="IPR018046">
    <property type="entry name" value="Pili_assmbl_chaperone_CS"/>
</dbReference>
<evidence type="ECO:0000256" key="5">
    <source>
        <dbReference type="ARBA" id="ARBA00022764"/>
    </source>
</evidence>
<dbReference type="GO" id="GO:0071555">
    <property type="term" value="P:cell wall organization"/>
    <property type="evidence" value="ECO:0007669"/>
    <property type="project" value="InterPro"/>
</dbReference>
<evidence type="ECO:0000313" key="12">
    <source>
        <dbReference type="EMBL" id="MBJ2117487.1"/>
    </source>
</evidence>
<feature type="domain" description="Pili assembly chaperone N-terminal" evidence="9">
    <location>
        <begin position="28"/>
        <end position="145"/>
    </location>
</feature>
<dbReference type="PANTHER" id="PTHR30251:SF6">
    <property type="entry name" value="FIMBRIAL CHAPERONE YFCS-RELATED"/>
    <property type="match status" value="1"/>
</dbReference>
<dbReference type="PANTHER" id="PTHR30251">
    <property type="entry name" value="PILUS ASSEMBLY CHAPERONE"/>
    <property type="match status" value="1"/>
</dbReference>
<accession>A0A0G4Q6N8</accession>
<dbReference type="Pfam" id="PF00345">
    <property type="entry name" value="PapD_N"/>
    <property type="match status" value="1"/>
</dbReference>
<keyword evidence="6 7" id="KW-0143">Chaperone</keyword>
<keyword evidence="14" id="KW-1185">Reference proteome</keyword>
<sequence precursor="true">MMLSKRLFIVTTTLLTGMVFTSQALAAIALDRTRVIFNGADKSISLNVSNQNKELPYLAQGWMENENGERIDSPLLVLPPIQRIEPGDKSQVKVQSLPDIAKLPQDRESVFYFNLREIPPRSDKPNVLQIALQTRIKLFYRPASIYATQTDLTHPWQEKITLIKKGDRYEVNNPTPYYVTLVDGLTGLQGKSLDGFEPIMIAPKSTGTINLHASAFGASPVLSYINDYGGRPQMKFTCNGNECKVTETSAGN</sequence>
<keyword evidence="5" id="KW-0574">Periplasm</keyword>
<reference evidence="13" key="1">
    <citation type="submission" date="2015-06" db="EMBL/GenBank/DDBJ databases">
        <authorList>
            <person name="Urmite Genomes"/>
        </authorList>
    </citation>
    <scope>NUCLEOTIDE SEQUENCE [LARGE SCALE GENOMIC DNA]</scope>
    <source>
        <strain evidence="13">CSUR P1867</strain>
    </source>
</reference>
<dbReference type="SUPFAM" id="SSF49354">
    <property type="entry name" value="PapD-like"/>
    <property type="match status" value="1"/>
</dbReference>
<dbReference type="Gene3D" id="2.60.40.10">
    <property type="entry name" value="Immunoglobulins"/>
    <property type="match status" value="2"/>
</dbReference>
<name>A0A0G4Q6N8_9GAMM</name>
<dbReference type="InterPro" id="IPR008962">
    <property type="entry name" value="PapD-like_sf"/>
</dbReference>
<dbReference type="InterPro" id="IPR036316">
    <property type="entry name" value="Pili_assmbl_chap_C_dom_sf"/>
</dbReference>
<feature type="signal peptide" evidence="8">
    <location>
        <begin position="1"/>
        <end position="26"/>
    </location>
</feature>
<dbReference type="FunFam" id="2.60.40.10:FF:000458">
    <property type="entry name" value="Molecular chaperone FimC"/>
    <property type="match status" value="1"/>
</dbReference>
<dbReference type="InterPro" id="IPR050643">
    <property type="entry name" value="Periplasmic_pilus_chap"/>
</dbReference>
<dbReference type="InterPro" id="IPR013783">
    <property type="entry name" value="Ig-like_fold"/>
</dbReference>
<keyword evidence="3" id="KW-1029">Fimbrium biogenesis</keyword>
<organism evidence="11 13">
    <name type="scientific">Proteus penneri</name>
    <dbReference type="NCBI Taxonomy" id="102862"/>
    <lineage>
        <taxon>Bacteria</taxon>
        <taxon>Pseudomonadati</taxon>
        <taxon>Pseudomonadota</taxon>
        <taxon>Gammaproteobacteria</taxon>
        <taxon>Enterobacterales</taxon>
        <taxon>Morganellaceae</taxon>
        <taxon>Proteus</taxon>
    </lineage>
</organism>
<evidence type="ECO:0000256" key="2">
    <source>
        <dbReference type="ARBA" id="ARBA00007399"/>
    </source>
</evidence>
<evidence type="ECO:0000313" key="11">
    <source>
        <dbReference type="EMBL" id="CRL61500.1"/>
    </source>
</evidence>
<dbReference type="Pfam" id="PF02753">
    <property type="entry name" value="PapD_C"/>
    <property type="match status" value="1"/>
</dbReference>
<reference evidence="12 14" key="3">
    <citation type="submission" date="2020-12" db="EMBL/GenBank/DDBJ databases">
        <title>Enhanced detection system for hospital associated transmission using whole genome sequencing surveillance.</title>
        <authorList>
            <person name="Harrison L.H."/>
            <person name="Van Tyne D."/>
            <person name="Marsh J.W."/>
            <person name="Griffith M.P."/>
            <person name="Snyder D.J."/>
            <person name="Cooper V.S."/>
            <person name="Mustapha M."/>
        </authorList>
    </citation>
    <scope>NUCLEOTIDE SEQUENCE [LARGE SCALE GENOMIC DNA]</scope>
    <source>
        <strain evidence="12 14">PR00195</strain>
    </source>
</reference>
<evidence type="ECO:0000256" key="6">
    <source>
        <dbReference type="ARBA" id="ARBA00023186"/>
    </source>
</evidence>
<dbReference type="GO" id="GO:0030288">
    <property type="term" value="C:outer membrane-bounded periplasmic space"/>
    <property type="evidence" value="ECO:0007669"/>
    <property type="project" value="InterPro"/>
</dbReference>
<accession>A0A379EIW3</accession>
<comment type="similarity">
    <text evidence="2 7">Belongs to the periplasmic pilus chaperone family.</text>
</comment>
<dbReference type="EMBL" id="JAEKCB010000003">
    <property type="protein sequence ID" value="MBJ2117487.1"/>
    <property type="molecule type" value="Genomic_DNA"/>
</dbReference>
<evidence type="ECO:0000256" key="3">
    <source>
        <dbReference type="ARBA" id="ARBA00022558"/>
    </source>
</evidence>
<dbReference type="InterPro" id="IPR016148">
    <property type="entry name" value="Pili_assmbl_chaperone_C"/>
</dbReference>
<dbReference type="InterPro" id="IPR001829">
    <property type="entry name" value="Pili_assmbl_chaperone_bac"/>
</dbReference>
<dbReference type="PRINTS" id="PR00969">
    <property type="entry name" value="CHAPERONPILI"/>
</dbReference>
<dbReference type="PROSITE" id="PS00635">
    <property type="entry name" value="PILI_CHAPERONE"/>
    <property type="match status" value="1"/>
</dbReference>
<gene>
    <name evidence="11" type="primary">papD_2</name>
    <name evidence="11" type="ORF">BN1804_01500</name>
    <name evidence="12" type="ORF">JFQ69_07430</name>
</gene>
<dbReference type="RefSeq" id="WP_036911923.1">
    <property type="nucleotide sequence ID" value="NZ_CAXOKJ010000002.1"/>
</dbReference>